<evidence type="ECO:0000259" key="1">
    <source>
        <dbReference type="PROSITE" id="PS50994"/>
    </source>
</evidence>
<evidence type="ECO:0000313" key="2">
    <source>
        <dbReference type="EMBL" id="MST71495.1"/>
    </source>
</evidence>
<dbReference type="RefSeq" id="WP_206157391.1">
    <property type="nucleotide sequence ID" value="NZ_VUNA01000032.1"/>
</dbReference>
<dbReference type="Proteomes" id="UP000469424">
    <property type="component" value="Unassembled WGS sequence"/>
</dbReference>
<dbReference type="SUPFAM" id="SSF46689">
    <property type="entry name" value="Homeodomain-like"/>
    <property type="match status" value="1"/>
</dbReference>
<organism evidence="2 3">
    <name type="scientific">Mogibacterium kristiansenii</name>
    <dbReference type="NCBI Taxonomy" id="2606708"/>
    <lineage>
        <taxon>Bacteria</taxon>
        <taxon>Bacillati</taxon>
        <taxon>Bacillota</taxon>
        <taxon>Clostridia</taxon>
        <taxon>Peptostreptococcales</taxon>
        <taxon>Anaerovoracaceae</taxon>
        <taxon>Mogibacterium</taxon>
    </lineage>
</organism>
<protein>
    <submittedName>
        <fullName evidence="2">IS21 family transposase</fullName>
    </submittedName>
</protein>
<dbReference type="Gene3D" id="1.10.10.60">
    <property type="entry name" value="Homeodomain-like"/>
    <property type="match status" value="1"/>
</dbReference>
<keyword evidence="3" id="KW-1185">Reference proteome</keyword>
<accession>A0A6N7XN52</accession>
<sequence length="454" mass="51935">MNDYKQIRQRYLNGESQRSIAKSMGISRNTVKKYCEGENVPWERKTPEREASVLTEDVLDFITSCLEEDEAEGLKKQRHTARRIFDRLVEEKGFEGGESTIRRAVHEIRGKMPQAFVPLQFDPADAIQVDWGEATVYLNGEKTVVNLFCARLCYSCRPVVLAYRRQNEESFLDAFVNIFNILGGTTARVIFDNGKVAVKEGFGAHARMQEGYSALSAHYGFDAVFCNPAEGHEKGLVEGLVGWARRNICVPVPKVTDMQDLNYELLARCLKYENHKIRGKKATVGEMFQEEKRFLRRLPPYIFETAKCMNVRVNAFSTVRFKTNTYSVPVKYVGYEVSVKGYPETVEIYYKGELLSTHTRLVGKNLFSYHLDHYMPLLRQRPRAIFDAAPVKQNIPPEVLEELKAQKKHDNVINLLEHFAAKTAEAKPVISDPVIVRPVDLHQYDALRIGKEVN</sequence>
<evidence type="ECO:0000313" key="3">
    <source>
        <dbReference type="Proteomes" id="UP000469424"/>
    </source>
</evidence>
<dbReference type="GO" id="GO:0015074">
    <property type="term" value="P:DNA integration"/>
    <property type="evidence" value="ECO:0007669"/>
    <property type="project" value="InterPro"/>
</dbReference>
<dbReference type="GO" id="GO:0003677">
    <property type="term" value="F:DNA binding"/>
    <property type="evidence" value="ECO:0007669"/>
    <property type="project" value="InterPro"/>
</dbReference>
<dbReference type="PANTHER" id="PTHR35004:SF7">
    <property type="entry name" value="INTEGRASE PROTEIN"/>
    <property type="match status" value="1"/>
</dbReference>
<dbReference type="InterPro" id="IPR001584">
    <property type="entry name" value="Integrase_cat-core"/>
</dbReference>
<dbReference type="PROSITE" id="PS50994">
    <property type="entry name" value="INTEGRASE"/>
    <property type="match status" value="1"/>
</dbReference>
<dbReference type="InterPro" id="IPR054353">
    <property type="entry name" value="IstA-like_C"/>
</dbReference>
<dbReference type="InterPro" id="IPR006120">
    <property type="entry name" value="Resolvase_HTH_dom"/>
</dbReference>
<dbReference type="NCBIfam" id="NF033546">
    <property type="entry name" value="transpos_IS21"/>
    <property type="match status" value="1"/>
</dbReference>
<dbReference type="PANTHER" id="PTHR35004">
    <property type="entry name" value="TRANSPOSASE RV3428C-RELATED"/>
    <property type="match status" value="1"/>
</dbReference>
<dbReference type="Pfam" id="PF22483">
    <property type="entry name" value="Mu-transpos_C_2"/>
    <property type="match status" value="1"/>
</dbReference>
<gene>
    <name evidence="2" type="ORF">FYJ65_09295</name>
</gene>
<dbReference type="EMBL" id="VUNA01000032">
    <property type="protein sequence ID" value="MST71495.1"/>
    <property type="molecule type" value="Genomic_DNA"/>
</dbReference>
<reference evidence="2 3" key="1">
    <citation type="submission" date="2019-08" db="EMBL/GenBank/DDBJ databases">
        <title>In-depth cultivation of the pig gut microbiome towards novel bacterial diversity and tailored functional studies.</title>
        <authorList>
            <person name="Wylensek D."/>
            <person name="Hitch T.C.A."/>
            <person name="Clavel T."/>
        </authorList>
    </citation>
    <scope>NUCLEOTIDE SEQUENCE [LARGE SCALE GENOMIC DNA]</scope>
    <source>
        <strain evidence="2 3">WCA-MUC-591-APC-4B</strain>
    </source>
</reference>
<comment type="caution">
    <text evidence="2">The sequence shown here is derived from an EMBL/GenBank/DDBJ whole genome shotgun (WGS) entry which is preliminary data.</text>
</comment>
<dbReference type="Pfam" id="PF02796">
    <property type="entry name" value="HTH_7"/>
    <property type="match status" value="1"/>
</dbReference>
<proteinExistence type="predicted"/>
<dbReference type="GO" id="GO:0000150">
    <property type="term" value="F:DNA strand exchange activity"/>
    <property type="evidence" value="ECO:0007669"/>
    <property type="project" value="InterPro"/>
</dbReference>
<dbReference type="AlphaFoldDB" id="A0A6N7XN52"/>
<dbReference type="InterPro" id="IPR009057">
    <property type="entry name" value="Homeodomain-like_sf"/>
</dbReference>
<name>A0A6N7XN52_9FIRM</name>
<feature type="domain" description="Integrase catalytic" evidence="1">
    <location>
        <begin position="119"/>
        <end position="307"/>
    </location>
</feature>